<keyword evidence="1" id="KW-0732">Signal</keyword>
<dbReference type="EMBL" id="PEIB01000001">
    <property type="protein sequence ID" value="RXJ74939.1"/>
    <property type="molecule type" value="Genomic_DNA"/>
</dbReference>
<evidence type="ECO:0000256" key="1">
    <source>
        <dbReference type="SAM" id="SignalP"/>
    </source>
</evidence>
<accession>A0A4Q0Z0J1</accession>
<dbReference type="InterPro" id="IPR014547">
    <property type="entry name" value="UCP028477"/>
</dbReference>
<dbReference type="OrthoDB" id="8893883at2"/>
<feature type="signal peptide" evidence="1">
    <location>
        <begin position="1"/>
        <end position="23"/>
    </location>
</feature>
<reference evidence="2 3" key="1">
    <citation type="submission" date="2017-10" db="EMBL/GenBank/DDBJ databases">
        <title>Nyctiphanis sp. nov., isolated from the stomach of the euphausiid Nyctiphanes simplex (Hansen, 1911) in the Gulf of California.</title>
        <authorList>
            <person name="Gomez-Gil B."/>
            <person name="Aguilar-Mendez M."/>
            <person name="Lopez-Cortes A."/>
            <person name="Gomez-Gutierrez J."/>
            <person name="Roque A."/>
            <person name="Lang E."/>
            <person name="Gonzalez-Castillo A."/>
        </authorList>
    </citation>
    <scope>NUCLEOTIDE SEQUENCE [LARGE SCALE GENOMIC DNA]</scope>
    <source>
        <strain evidence="2 3">CAIM 600</strain>
    </source>
</reference>
<evidence type="ECO:0008006" key="4">
    <source>
        <dbReference type="Google" id="ProtNLM"/>
    </source>
</evidence>
<comment type="caution">
    <text evidence="2">The sequence shown here is derived from an EMBL/GenBank/DDBJ whole genome shotgun (WGS) entry which is preliminary data.</text>
</comment>
<feature type="chain" id="PRO_5020837064" description="DUF2145 domain-containing protein" evidence="1">
    <location>
        <begin position="24"/>
        <end position="261"/>
    </location>
</feature>
<dbReference type="AlphaFoldDB" id="A0A4Q0Z0J1"/>
<organism evidence="2 3">
    <name type="scientific">Veronia nyctiphanis</name>
    <dbReference type="NCBI Taxonomy" id="1278244"/>
    <lineage>
        <taxon>Bacteria</taxon>
        <taxon>Pseudomonadati</taxon>
        <taxon>Pseudomonadota</taxon>
        <taxon>Gammaproteobacteria</taxon>
        <taxon>Vibrionales</taxon>
        <taxon>Vibrionaceae</taxon>
        <taxon>Veronia</taxon>
    </lineage>
</organism>
<keyword evidence="3" id="KW-1185">Reference proteome</keyword>
<gene>
    <name evidence="2" type="ORF">CS022_01800</name>
</gene>
<evidence type="ECO:0000313" key="2">
    <source>
        <dbReference type="EMBL" id="RXJ74939.1"/>
    </source>
</evidence>
<name>A0A4Q0Z0J1_9GAMM</name>
<sequence>MALQIRSMFSALILSLVSLTSQAGSQANAPPNHAPEKIIQFAKDVEKSLAQRGARVAILARVGEPRSDLPKGIRYTHTALAVYSQIESTEGKKTRGYMIYNLYQTPGKDDRSELVRDFPVDFFAGVYDLKAGIIIPSSTLQQRLLSVINSHTYQKLHNPRYSLIANPFTLGYQNCTEHTLDVITSAIYRTDNIKQIKAYQKAHFKPQRVHISSTKLALGSMFVKSITTSDHPSRPVTATFSTIGDFLKENNAVKYVYHLSQ</sequence>
<dbReference type="Proteomes" id="UP000290287">
    <property type="component" value="Unassembled WGS sequence"/>
</dbReference>
<proteinExistence type="predicted"/>
<evidence type="ECO:0000313" key="3">
    <source>
        <dbReference type="Proteomes" id="UP000290287"/>
    </source>
</evidence>
<protein>
    <recommendedName>
        <fullName evidence="4">DUF2145 domain-containing protein</fullName>
    </recommendedName>
</protein>
<dbReference type="RefSeq" id="WP_129120826.1">
    <property type="nucleotide sequence ID" value="NZ_PEIB01000001.1"/>
</dbReference>
<dbReference type="Pfam" id="PF09916">
    <property type="entry name" value="DUF2145"/>
    <property type="match status" value="1"/>
</dbReference>